<dbReference type="GO" id="GO:0005886">
    <property type="term" value="C:plasma membrane"/>
    <property type="evidence" value="ECO:0007669"/>
    <property type="project" value="UniProtKB-SubCell"/>
</dbReference>
<feature type="transmembrane region" description="Helical" evidence="8">
    <location>
        <begin position="275"/>
        <end position="295"/>
    </location>
</feature>
<keyword evidence="5 8" id="KW-0812">Transmembrane</keyword>
<keyword evidence="10" id="KW-1185">Reference proteome</keyword>
<dbReference type="Gene3D" id="1.10.3470.10">
    <property type="entry name" value="ABC transporter involved in vitamin B12 uptake, BtuC"/>
    <property type="match status" value="1"/>
</dbReference>
<evidence type="ECO:0000256" key="3">
    <source>
        <dbReference type="ARBA" id="ARBA00022448"/>
    </source>
</evidence>
<feature type="transmembrane region" description="Helical" evidence="8">
    <location>
        <begin position="302"/>
        <end position="319"/>
    </location>
</feature>
<evidence type="ECO:0000256" key="8">
    <source>
        <dbReference type="SAM" id="Phobius"/>
    </source>
</evidence>
<feature type="transmembrane region" description="Helical" evidence="8">
    <location>
        <begin position="213"/>
        <end position="236"/>
    </location>
</feature>
<dbReference type="RefSeq" id="WP_246074287.1">
    <property type="nucleotide sequence ID" value="NZ_BAAAYT010000001.1"/>
</dbReference>
<feature type="transmembrane region" description="Helical" evidence="8">
    <location>
        <begin position="110"/>
        <end position="132"/>
    </location>
</feature>
<keyword evidence="7 8" id="KW-0472">Membrane</keyword>
<dbReference type="Pfam" id="PF01032">
    <property type="entry name" value="FecCD"/>
    <property type="match status" value="1"/>
</dbReference>
<reference evidence="9 10" key="1">
    <citation type="submission" date="2019-06" db="EMBL/GenBank/DDBJ databases">
        <title>Sequencing the genomes of 1000 actinobacteria strains.</title>
        <authorList>
            <person name="Klenk H.-P."/>
        </authorList>
    </citation>
    <scope>NUCLEOTIDE SEQUENCE [LARGE SCALE GENOMIC DNA]</scope>
    <source>
        <strain evidence="9 10">DSM 18935</strain>
    </source>
</reference>
<dbReference type="FunFam" id="1.10.3470.10:FF:000001">
    <property type="entry name" value="Vitamin B12 ABC transporter permease BtuC"/>
    <property type="match status" value="1"/>
</dbReference>
<dbReference type="PANTHER" id="PTHR30472">
    <property type="entry name" value="FERRIC ENTEROBACTIN TRANSPORT SYSTEM PERMEASE PROTEIN"/>
    <property type="match status" value="1"/>
</dbReference>
<evidence type="ECO:0000256" key="6">
    <source>
        <dbReference type="ARBA" id="ARBA00022989"/>
    </source>
</evidence>
<evidence type="ECO:0000256" key="2">
    <source>
        <dbReference type="ARBA" id="ARBA00007935"/>
    </source>
</evidence>
<dbReference type="InterPro" id="IPR000522">
    <property type="entry name" value="ABC_transptr_permease_BtuC"/>
</dbReference>
<comment type="subcellular location">
    <subcellularLocation>
        <location evidence="1">Cell membrane</location>
        <topology evidence="1">Multi-pass membrane protein</topology>
    </subcellularLocation>
</comment>
<comment type="caution">
    <text evidence="9">The sequence shown here is derived from an EMBL/GenBank/DDBJ whole genome shotgun (WGS) entry which is preliminary data.</text>
</comment>
<feature type="transmembrane region" description="Helical" evidence="8">
    <location>
        <begin position="331"/>
        <end position="349"/>
    </location>
</feature>
<evidence type="ECO:0000256" key="7">
    <source>
        <dbReference type="ARBA" id="ARBA00023136"/>
    </source>
</evidence>
<dbReference type="EMBL" id="VIUW01000001">
    <property type="protein sequence ID" value="TWD16689.1"/>
    <property type="molecule type" value="Genomic_DNA"/>
</dbReference>
<accession>A0A560WG77</accession>
<sequence length="359" mass="35840">MSTAGTSLTQRRWRERPRVLLVLALVGCVTLLVSAVLALGVGSVPVAPHAVVDVVLQRMGADVPAEVLADRIVWDLRMPRVLGAAAAGTALAGCGAVLQSLTRNDLADPYLLGIASGAQAGAVSVIVLGVGVGGLAGAAALTVAGFAGALAALIAVLALAAGRSGELSPVRVVLAGVVVAYVSSAYSSLVVLAGDGDAARRVLSWTLGSFAGIRWTSAAVLVVVALLSVVAFVAVADALDAFAFGESAARSLGVPVSAMRWALMVATALVTAGVVAQVGAIGFVGLVVPHVARLLVGPRHRLLLPASALIGAILMVWADTVARSVVEGSEVPVGVITALVGAPFFAWLLRRGSGQGVAG</sequence>
<feature type="transmembrane region" description="Helical" evidence="8">
    <location>
        <begin position="20"/>
        <end position="41"/>
    </location>
</feature>
<organism evidence="9 10">
    <name type="scientific">Marihabitans asiaticum</name>
    <dbReference type="NCBI Taxonomy" id="415218"/>
    <lineage>
        <taxon>Bacteria</taxon>
        <taxon>Bacillati</taxon>
        <taxon>Actinomycetota</taxon>
        <taxon>Actinomycetes</taxon>
        <taxon>Micrococcales</taxon>
        <taxon>Intrasporangiaceae</taxon>
        <taxon>Marihabitans</taxon>
    </lineage>
</organism>
<gene>
    <name evidence="9" type="ORF">FB557_0221</name>
</gene>
<evidence type="ECO:0000256" key="1">
    <source>
        <dbReference type="ARBA" id="ARBA00004651"/>
    </source>
</evidence>
<dbReference type="GO" id="GO:0033214">
    <property type="term" value="P:siderophore-iron import into cell"/>
    <property type="evidence" value="ECO:0007669"/>
    <property type="project" value="TreeGrafter"/>
</dbReference>
<evidence type="ECO:0000256" key="4">
    <source>
        <dbReference type="ARBA" id="ARBA00022475"/>
    </source>
</evidence>
<dbReference type="GO" id="GO:0022857">
    <property type="term" value="F:transmembrane transporter activity"/>
    <property type="evidence" value="ECO:0007669"/>
    <property type="project" value="InterPro"/>
</dbReference>
<comment type="similarity">
    <text evidence="2">Belongs to the binding-protein-dependent transport system permease family. FecCD subfamily.</text>
</comment>
<dbReference type="CDD" id="cd06550">
    <property type="entry name" value="TM_ABC_iron-siderophores_like"/>
    <property type="match status" value="1"/>
</dbReference>
<feature type="transmembrane region" description="Helical" evidence="8">
    <location>
        <begin position="138"/>
        <end position="160"/>
    </location>
</feature>
<evidence type="ECO:0000313" key="10">
    <source>
        <dbReference type="Proteomes" id="UP000315628"/>
    </source>
</evidence>
<dbReference type="InterPro" id="IPR037294">
    <property type="entry name" value="ABC_BtuC-like"/>
</dbReference>
<keyword evidence="3" id="KW-0813">Transport</keyword>
<keyword evidence="4" id="KW-1003">Cell membrane</keyword>
<dbReference type="SUPFAM" id="SSF81345">
    <property type="entry name" value="ABC transporter involved in vitamin B12 uptake, BtuC"/>
    <property type="match status" value="1"/>
</dbReference>
<evidence type="ECO:0000313" key="9">
    <source>
        <dbReference type="EMBL" id="TWD16689.1"/>
    </source>
</evidence>
<feature type="transmembrane region" description="Helical" evidence="8">
    <location>
        <begin position="172"/>
        <end position="193"/>
    </location>
</feature>
<dbReference type="AlphaFoldDB" id="A0A560WG77"/>
<protein>
    <submittedName>
        <fullName evidence="9">Iron complex transport system permease protein</fullName>
    </submittedName>
</protein>
<proteinExistence type="inferred from homology"/>
<keyword evidence="6 8" id="KW-1133">Transmembrane helix</keyword>
<name>A0A560WG77_9MICO</name>
<dbReference type="PANTHER" id="PTHR30472:SF67">
    <property type="entry name" value="PERMEASE OF ABC TRANSPORTER-RELATED"/>
    <property type="match status" value="1"/>
</dbReference>
<evidence type="ECO:0000256" key="5">
    <source>
        <dbReference type="ARBA" id="ARBA00022692"/>
    </source>
</evidence>
<dbReference type="Proteomes" id="UP000315628">
    <property type="component" value="Unassembled WGS sequence"/>
</dbReference>